<protein>
    <submittedName>
        <fullName evidence="1">Auxin transporter-like protein 4</fullName>
    </submittedName>
</protein>
<proteinExistence type="predicted"/>
<accession>A0ACC0GE39</accession>
<gene>
    <name evidence="1" type="ORF">LOK49_LG09G00548</name>
</gene>
<keyword evidence="2" id="KW-1185">Reference proteome</keyword>
<comment type="caution">
    <text evidence="1">The sequence shown here is derived from an EMBL/GenBank/DDBJ whole genome shotgun (WGS) entry which is preliminary data.</text>
</comment>
<reference evidence="1 2" key="1">
    <citation type="journal article" date="2022" name="Plant J.">
        <title>Chromosome-level genome of Camellia lanceoleosa provides a valuable resource for understanding genome evolution and self-incompatibility.</title>
        <authorList>
            <person name="Gong W."/>
            <person name="Xiao S."/>
            <person name="Wang L."/>
            <person name="Liao Z."/>
            <person name="Chang Y."/>
            <person name="Mo W."/>
            <person name="Hu G."/>
            <person name="Li W."/>
            <person name="Zhao G."/>
            <person name="Zhu H."/>
            <person name="Hu X."/>
            <person name="Ji K."/>
            <person name="Xiang X."/>
            <person name="Song Q."/>
            <person name="Yuan D."/>
            <person name="Jin S."/>
            <person name="Zhang L."/>
        </authorList>
    </citation>
    <scope>NUCLEOTIDE SEQUENCE [LARGE SCALE GENOMIC DNA]</scope>
    <source>
        <strain evidence="1">SQ_2022a</strain>
    </source>
</reference>
<evidence type="ECO:0000313" key="2">
    <source>
        <dbReference type="Proteomes" id="UP001060215"/>
    </source>
</evidence>
<dbReference type="EMBL" id="CM045765">
    <property type="protein sequence ID" value="KAI7999402.1"/>
    <property type="molecule type" value="Genomic_DNA"/>
</dbReference>
<name>A0ACC0GE39_9ERIC</name>
<organism evidence="1 2">
    <name type="scientific">Camellia lanceoleosa</name>
    <dbReference type="NCBI Taxonomy" id="1840588"/>
    <lineage>
        <taxon>Eukaryota</taxon>
        <taxon>Viridiplantae</taxon>
        <taxon>Streptophyta</taxon>
        <taxon>Embryophyta</taxon>
        <taxon>Tracheophyta</taxon>
        <taxon>Spermatophyta</taxon>
        <taxon>Magnoliopsida</taxon>
        <taxon>eudicotyledons</taxon>
        <taxon>Gunneridae</taxon>
        <taxon>Pentapetalae</taxon>
        <taxon>asterids</taxon>
        <taxon>Ericales</taxon>
        <taxon>Theaceae</taxon>
        <taxon>Camellia</taxon>
    </lineage>
</organism>
<sequence>MVPQKQAEAAIDTKQDDDQREEERVDESLCSFKSLVWHGGSIYDAWFNYASNQHRFEFSGFEFLVVGGAGSSNRGPEAAVGSCGGVDLVGVDVGVEALEEENGDLEEGERESEKGDLACRVLKEKKTRGKEKR</sequence>
<dbReference type="Proteomes" id="UP001060215">
    <property type="component" value="Chromosome 8"/>
</dbReference>
<evidence type="ECO:0000313" key="1">
    <source>
        <dbReference type="EMBL" id="KAI7999402.1"/>
    </source>
</evidence>